<dbReference type="InterPro" id="IPR003439">
    <property type="entry name" value="ABC_transporter-like_ATP-bd"/>
</dbReference>
<evidence type="ECO:0000256" key="1">
    <source>
        <dbReference type="ARBA" id="ARBA00005417"/>
    </source>
</evidence>
<dbReference type="Pfam" id="PF00005">
    <property type="entry name" value="ABC_tran"/>
    <property type="match status" value="1"/>
</dbReference>
<dbReference type="PANTHER" id="PTHR43776:SF7">
    <property type="entry name" value="D,D-DIPEPTIDE TRANSPORT ATP-BINDING PROTEIN DDPF-RELATED"/>
    <property type="match status" value="1"/>
</dbReference>
<gene>
    <name evidence="7" type="ORF">UFOPK2510_00081</name>
    <name evidence="8" type="ORF">UFOPK2718_01275</name>
    <name evidence="9" type="ORF">UFOPK2936_00195</name>
    <name evidence="10" type="ORF">UFOPK3174_00018</name>
    <name evidence="11" type="ORF">UFOPK3328_00466</name>
    <name evidence="12" type="ORF">UFOPK3779_00501</name>
    <name evidence="13" type="ORF">UFOPK3913_00432</name>
    <name evidence="6" type="ORF">UFOPK4107_00900</name>
    <name evidence="14" type="ORF">UFOPK4403_00234</name>
</gene>
<dbReference type="SMART" id="SM00382">
    <property type="entry name" value="AAA"/>
    <property type="match status" value="1"/>
</dbReference>
<dbReference type="EMBL" id="CAFBNH010000003">
    <property type="protein sequence ID" value="CAB4940625.1"/>
    <property type="molecule type" value="Genomic_DNA"/>
</dbReference>
<evidence type="ECO:0000313" key="8">
    <source>
        <dbReference type="EMBL" id="CAB4731464.1"/>
    </source>
</evidence>
<feature type="domain" description="ABC transporter" evidence="5">
    <location>
        <begin position="20"/>
        <end position="257"/>
    </location>
</feature>
<evidence type="ECO:0000313" key="9">
    <source>
        <dbReference type="EMBL" id="CAB4771128.1"/>
    </source>
</evidence>
<dbReference type="GO" id="GO:0005524">
    <property type="term" value="F:ATP binding"/>
    <property type="evidence" value="ECO:0007669"/>
    <property type="project" value="UniProtKB-KW"/>
</dbReference>
<evidence type="ECO:0000256" key="2">
    <source>
        <dbReference type="ARBA" id="ARBA00022448"/>
    </source>
</evidence>
<dbReference type="GO" id="GO:0016887">
    <property type="term" value="F:ATP hydrolysis activity"/>
    <property type="evidence" value="ECO:0007669"/>
    <property type="project" value="InterPro"/>
</dbReference>
<evidence type="ECO:0000259" key="5">
    <source>
        <dbReference type="PROSITE" id="PS50893"/>
    </source>
</evidence>
<keyword evidence="3" id="KW-0547">Nucleotide-binding</keyword>
<name>A0A6J6S9A8_9ZZZZ</name>
<dbReference type="CDD" id="cd03257">
    <property type="entry name" value="ABC_NikE_OppD_transporters"/>
    <property type="match status" value="1"/>
</dbReference>
<dbReference type="InterPro" id="IPR017871">
    <property type="entry name" value="ABC_transporter-like_CS"/>
</dbReference>
<dbReference type="EMBL" id="CAEZZW010000001">
    <property type="protein sequence ID" value="CAB4771128.1"/>
    <property type="molecule type" value="Genomic_DNA"/>
</dbReference>
<dbReference type="InterPro" id="IPR027417">
    <property type="entry name" value="P-loop_NTPase"/>
</dbReference>
<evidence type="ECO:0000313" key="10">
    <source>
        <dbReference type="EMBL" id="CAB4817957.1"/>
    </source>
</evidence>
<dbReference type="EMBL" id="CAESAE010000005">
    <property type="protein sequence ID" value="CAB4339818.1"/>
    <property type="molecule type" value="Genomic_DNA"/>
</dbReference>
<accession>A0A6J6S9A8</accession>
<dbReference type="EMBL" id="CAEZYM010000013">
    <property type="protein sequence ID" value="CAB4731464.1"/>
    <property type="molecule type" value="Genomic_DNA"/>
</dbReference>
<evidence type="ECO:0000256" key="4">
    <source>
        <dbReference type="ARBA" id="ARBA00022840"/>
    </source>
</evidence>
<dbReference type="PROSITE" id="PS00211">
    <property type="entry name" value="ABC_TRANSPORTER_1"/>
    <property type="match status" value="1"/>
</dbReference>
<reference evidence="8" key="1">
    <citation type="submission" date="2020-05" db="EMBL/GenBank/DDBJ databases">
        <authorList>
            <person name="Chiriac C."/>
            <person name="Salcher M."/>
            <person name="Ghai R."/>
            <person name="Kavagutti S V."/>
        </authorList>
    </citation>
    <scope>NUCLEOTIDE SEQUENCE</scope>
</reference>
<dbReference type="GO" id="GO:0055085">
    <property type="term" value="P:transmembrane transport"/>
    <property type="evidence" value="ECO:0007669"/>
    <property type="project" value="UniProtKB-ARBA"/>
</dbReference>
<dbReference type="EMBL" id="CAFBOC010000003">
    <property type="protein sequence ID" value="CAB4971204.1"/>
    <property type="molecule type" value="Genomic_DNA"/>
</dbReference>
<evidence type="ECO:0000313" key="7">
    <source>
        <dbReference type="EMBL" id="CAB4683069.1"/>
    </source>
</evidence>
<protein>
    <submittedName>
        <fullName evidence="8">Unannotated protein</fullName>
    </submittedName>
</protein>
<sequence length="276" mass="30218">MSTSQTPIIQTVGACQEYKLPRTSLFGQRPVLHALKEVDFYAMEGESVGIVGESGAGKSTLTRILVGMEKPTAGSFKFKDRDVWSSDEEFKLEFRRSVQMVLQNPRSSFDPRMTIAQSLLQPLKGLKIGGDHQARIRQVLDQVGLGKDSLKKYPYEFSGGQLQRVAIARALIPDPKILIADEPVSALDVSIQAQVLNLLNDLVKDLNLTLILITHDLSVVSYVTSRVAIMVDGKIVETGSPKSLFQNPQSAIAKSFVDSVLTVGKGIEGESLFENV</sequence>
<keyword evidence="2" id="KW-0813">Transport</keyword>
<evidence type="ECO:0000313" key="14">
    <source>
        <dbReference type="EMBL" id="CAB5069996.1"/>
    </source>
</evidence>
<evidence type="ECO:0000256" key="3">
    <source>
        <dbReference type="ARBA" id="ARBA00022741"/>
    </source>
</evidence>
<dbReference type="EMBL" id="CAFABH010000001">
    <property type="protein sequence ID" value="CAB4817957.1"/>
    <property type="molecule type" value="Genomic_DNA"/>
</dbReference>
<organism evidence="8">
    <name type="scientific">freshwater metagenome</name>
    <dbReference type="NCBI Taxonomy" id="449393"/>
    <lineage>
        <taxon>unclassified sequences</taxon>
        <taxon>metagenomes</taxon>
        <taxon>ecological metagenomes</taxon>
    </lineage>
</organism>
<comment type="similarity">
    <text evidence="1">Belongs to the ABC transporter superfamily.</text>
</comment>
<dbReference type="InterPro" id="IPR003593">
    <property type="entry name" value="AAA+_ATPase"/>
</dbReference>
<dbReference type="PROSITE" id="PS50893">
    <property type="entry name" value="ABC_TRANSPORTER_2"/>
    <property type="match status" value="1"/>
</dbReference>
<dbReference type="EMBL" id="CAEZXO010000001">
    <property type="protein sequence ID" value="CAB4683069.1"/>
    <property type="molecule type" value="Genomic_DNA"/>
</dbReference>
<evidence type="ECO:0000313" key="12">
    <source>
        <dbReference type="EMBL" id="CAB4940625.1"/>
    </source>
</evidence>
<dbReference type="EMBL" id="CAFBLD010000003">
    <property type="protein sequence ID" value="CAB4860801.1"/>
    <property type="molecule type" value="Genomic_DNA"/>
</dbReference>
<evidence type="ECO:0000313" key="11">
    <source>
        <dbReference type="EMBL" id="CAB4860801.1"/>
    </source>
</evidence>
<keyword evidence="4" id="KW-0067">ATP-binding</keyword>
<dbReference type="InterPro" id="IPR050319">
    <property type="entry name" value="ABC_transp_ATP-bind"/>
</dbReference>
<evidence type="ECO:0000313" key="6">
    <source>
        <dbReference type="EMBL" id="CAB4339818.1"/>
    </source>
</evidence>
<dbReference type="Gene3D" id="3.40.50.300">
    <property type="entry name" value="P-loop containing nucleotide triphosphate hydrolases"/>
    <property type="match status" value="1"/>
</dbReference>
<dbReference type="PANTHER" id="PTHR43776">
    <property type="entry name" value="TRANSPORT ATP-BINDING PROTEIN"/>
    <property type="match status" value="1"/>
</dbReference>
<dbReference type="SUPFAM" id="SSF52540">
    <property type="entry name" value="P-loop containing nucleoside triphosphate hydrolases"/>
    <property type="match status" value="1"/>
</dbReference>
<evidence type="ECO:0000313" key="13">
    <source>
        <dbReference type="EMBL" id="CAB4971204.1"/>
    </source>
</evidence>
<proteinExistence type="inferred from homology"/>
<dbReference type="AlphaFoldDB" id="A0A6J6S9A8"/>
<dbReference type="EMBL" id="CAFBQX010000001">
    <property type="protein sequence ID" value="CAB5069996.1"/>
    <property type="molecule type" value="Genomic_DNA"/>
</dbReference>